<dbReference type="GeneID" id="22475494"/>
<evidence type="ECO:0000259" key="1">
    <source>
        <dbReference type="Pfam" id="PF09414"/>
    </source>
</evidence>
<keyword evidence="3" id="KW-1185">Reference proteome</keyword>
<dbReference type="Gene3D" id="3.30.470.30">
    <property type="entry name" value="DNA ligase/mRNA capping enzyme"/>
    <property type="match status" value="1"/>
</dbReference>
<dbReference type="Pfam" id="PF09414">
    <property type="entry name" value="RNA_ligase"/>
    <property type="match status" value="1"/>
</dbReference>
<gene>
    <name evidence="2" type="ORF">Av05_00153</name>
</gene>
<dbReference type="SUPFAM" id="SSF56091">
    <property type="entry name" value="DNA ligase/mRNA capping enzyme, catalytic domain"/>
    <property type="match status" value="1"/>
</dbReference>
<dbReference type="Proteomes" id="UP000028961">
    <property type="component" value="Segment"/>
</dbReference>
<keyword evidence="2" id="KW-0436">Ligase</keyword>
<dbReference type="KEGG" id="vg:22475494"/>
<dbReference type="Gene3D" id="3.30.1490.70">
    <property type="match status" value="1"/>
</dbReference>
<sequence length="344" mass="39103">MQVTKYPSTSQFRNVIRAIHDRLTYDGRDENGNIKRKVASPDQYLIPYVGTVKIHGTNCRVVFNSEDEVVYQSKERVLSLEEDNYGFMAFMVEKDHKLLLEQVKQLCEDRGIEFKFPVEIAGEFSGKGIQKGVAVSEIMPFFTIFRVAVGKENDHRKWLALDDILGIGLPEQRIYNILTFGKWELDIPFNMPETVQSEIAQITEGVEKECPVGKYFGVSGVGEGVVWTPKDRHLAHVSALWFKVKGQKHSVSKVKTLAFVDPVKLQSIKDFVEYAVTENRLQQGLQEIGLDIASLGAFIAWVNRDINKEEADVLEANSLSMKDVAKFTTNKARSWYMEQLNEVS</sequence>
<dbReference type="RefSeq" id="YP_009111227.1">
    <property type="nucleotide sequence ID" value="NC_025830.1"/>
</dbReference>
<reference evidence="2 3" key="1">
    <citation type="journal article" date="2015" name="Genome Announc.">
        <title>Genomic Analysis of Broad-Host-Range Enterobacteriophage Av-05.</title>
        <authorList>
            <person name="Amarillas L."/>
            <person name="Lopez-Cuevas O."/>
            <person name="Leon-Felix J."/>
            <person name="Castro-Del Campo N."/>
            <person name="Gerba C.P."/>
            <person name="Chaidez C."/>
        </authorList>
    </citation>
    <scope>NUCLEOTIDE SEQUENCE [LARGE SCALE GENOMIC DNA]</scope>
</reference>
<organism evidence="2 3">
    <name type="scientific">Escherichia phage Av-05</name>
    <dbReference type="NCBI Taxonomy" id="1527519"/>
    <lineage>
        <taxon>Viruses</taxon>
        <taxon>Duplodnaviria</taxon>
        <taxon>Heunggongvirae</taxon>
        <taxon>Uroviricota</taxon>
        <taxon>Caudoviricetes</taxon>
        <taxon>Vequintavirinae</taxon>
        <taxon>Avunavirus</taxon>
        <taxon>Avunavirus Av05</taxon>
    </lineage>
</organism>
<name>A0A076G687_9CAUD</name>
<dbReference type="InterPro" id="IPR021122">
    <property type="entry name" value="RNA_ligase_dom_REL/Rnl2"/>
</dbReference>
<dbReference type="EMBL" id="KM190144">
    <property type="protein sequence ID" value="AII27696.1"/>
    <property type="molecule type" value="Genomic_DNA"/>
</dbReference>
<evidence type="ECO:0000313" key="2">
    <source>
        <dbReference type="EMBL" id="AII27696.1"/>
    </source>
</evidence>
<dbReference type="GO" id="GO:0016874">
    <property type="term" value="F:ligase activity"/>
    <property type="evidence" value="ECO:0007669"/>
    <property type="project" value="UniProtKB-KW"/>
</dbReference>
<protein>
    <submittedName>
        <fullName evidence="2">RNA ligase 2</fullName>
    </submittedName>
</protein>
<proteinExistence type="predicted"/>
<evidence type="ECO:0000313" key="3">
    <source>
        <dbReference type="Proteomes" id="UP000028961"/>
    </source>
</evidence>
<feature type="domain" description="RNA ligase" evidence="1">
    <location>
        <begin position="47"/>
        <end position="245"/>
    </location>
</feature>
<accession>A0A076G687</accession>
<dbReference type="OrthoDB" id="4943at10239"/>